<feature type="domain" description="K Homology" evidence="4">
    <location>
        <begin position="417"/>
        <end position="483"/>
    </location>
</feature>
<keyword evidence="2" id="KW-0694">RNA-binding</keyword>
<organism evidence="5 6">
    <name type="scientific">Triparma laevis f. inornata</name>
    <dbReference type="NCBI Taxonomy" id="1714386"/>
    <lineage>
        <taxon>Eukaryota</taxon>
        <taxon>Sar</taxon>
        <taxon>Stramenopiles</taxon>
        <taxon>Ochrophyta</taxon>
        <taxon>Bolidophyceae</taxon>
        <taxon>Parmales</taxon>
        <taxon>Triparmaceae</taxon>
        <taxon>Triparma</taxon>
    </lineage>
</organism>
<feature type="domain" description="K Homology" evidence="4">
    <location>
        <begin position="900"/>
        <end position="975"/>
    </location>
</feature>
<evidence type="ECO:0000259" key="4">
    <source>
        <dbReference type="SMART" id="SM00322"/>
    </source>
</evidence>
<dbReference type="Proteomes" id="UP001162640">
    <property type="component" value="Unassembled WGS sequence"/>
</dbReference>
<dbReference type="SMART" id="SM00322">
    <property type="entry name" value="KH"/>
    <property type="match status" value="9"/>
</dbReference>
<dbReference type="Gene3D" id="3.30.310.210">
    <property type="match status" value="1"/>
</dbReference>
<dbReference type="PANTHER" id="PTHR10288">
    <property type="entry name" value="KH DOMAIN CONTAINING RNA BINDING PROTEIN"/>
    <property type="match status" value="1"/>
</dbReference>
<evidence type="ECO:0000256" key="2">
    <source>
        <dbReference type="PROSITE-ProRule" id="PRU00117"/>
    </source>
</evidence>
<feature type="compositionally biased region" description="Basic residues" evidence="3">
    <location>
        <begin position="1153"/>
        <end position="1164"/>
    </location>
</feature>
<evidence type="ECO:0000313" key="5">
    <source>
        <dbReference type="EMBL" id="GMH84495.1"/>
    </source>
</evidence>
<feature type="domain" description="K Homology" evidence="4">
    <location>
        <begin position="144"/>
        <end position="209"/>
    </location>
</feature>
<feature type="region of interest" description="Disordered" evidence="3">
    <location>
        <begin position="1084"/>
        <end position="1103"/>
    </location>
</feature>
<feature type="region of interest" description="Disordered" evidence="3">
    <location>
        <begin position="1126"/>
        <end position="1265"/>
    </location>
</feature>
<feature type="domain" description="K Homology" evidence="4">
    <location>
        <begin position="1049"/>
        <end position="1122"/>
    </location>
</feature>
<dbReference type="EMBL" id="BLQM01000344">
    <property type="protein sequence ID" value="GMH84495.1"/>
    <property type="molecule type" value="Genomic_DNA"/>
</dbReference>
<reference evidence="6" key="1">
    <citation type="journal article" date="2023" name="Commun. Biol.">
        <title>Genome analysis of Parmales, the sister group of diatoms, reveals the evolutionary specialization of diatoms from phago-mixotrophs to photoautotrophs.</title>
        <authorList>
            <person name="Ban H."/>
            <person name="Sato S."/>
            <person name="Yoshikawa S."/>
            <person name="Yamada K."/>
            <person name="Nakamura Y."/>
            <person name="Ichinomiya M."/>
            <person name="Sato N."/>
            <person name="Blanc-Mathieu R."/>
            <person name="Endo H."/>
            <person name="Kuwata A."/>
            <person name="Ogata H."/>
        </authorList>
    </citation>
    <scope>NUCLEOTIDE SEQUENCE [LARGE SCALE GENOMIC DNA]</scope>
</reference>
<dbReference type="InterPro" id="IPR004087">
    <property type="entry name" value="KH_dom"/>
</dbReference>
<feature type="domain" description="K Homology" evidence="4">
    <location>
        <begin position="616"/>
        <end position="685"/>
    </location>
</feature>
<sequence>MDQTAILSKLTSRLTSLQNDRNECQATISFQTSSLQQLFKQVPKRPQSSPSSLLSQIIQLDDTQNTTSLTLSVEKSLLKKKENLKLSLKIHQKCDAHQEQIDAIKSNLDGLKQSMISKDSAITELRKTVRNLTLAESLSCPFSSLKTISIPCSSQFLSKIIGKSGSSIKKIEKSCSVRCDVKSESETIDVIGSDDAVELARCMIENVTLSETRSIPLSSNITGWILDAPRAELLKEMRTWGVDVRIERSSDSLEIKGRSDSLDFFVEKFNNLKLLTETLTLDGSSQGILIGKSGSMIKKLTKENNVRIDISKSSEIDNVEITGEKDAVDKCKSEIEVLVVEMEVVTEIDDLPLYLRNQLMKNSGEVIKNIGKVSECYSKLLGSSKPDANDSRIEYRGLRRQVEKFKKMVEEEAEKYRESEVVVLVSADALPAVVGKKGEVVKKLRKEMGVSVEIDFDSGEVKVQSFDVEKREKAVKAIEEIKKVNHVNILKIGPVVLPLLLGPPGKEARSKVIDEIGVKLVVVQESRDIKLIGERSKVEEAEKVVGEFLEENFVEVFEVAREDIGVLVSGKDSSIQKKLSSLHSVEIFLRRDANTLSIRGKKTNVTSCLADLKKEIFGSDDIAVSDLKVGESKGVIIGKGGAQIKLLESTHGVRIQMLDATNCIRVRGAPTNVGAAITAVTLLIANQKLTVNLPVTEKTLKNLGHKGSLTKMILSKNVTPSLKTDQETSEKQLRLRGYPEDIEEVKRLLAESENKPIKVTLTMDVDQLRKIGGEDMPHWKRIKERCGVSLKVEKGEDGGLFMEGKRKGVEDALRQAYGYFGFCLSEEFGTVEVGGGALGRCFSPGDLVLMGTESGVKIVKDYTTSQLLLFCNSSDPEKGSNETRLAAARKLIDSKISYWSKMNYVMKVERWVLPVLVGKKGATINGIRDEAGVEIDVDQSTSTVTIKVSSEAEGEAGSGQERINKAKLIIEKLIEENKIYSETLELPDSSKGTFIGKGGANIKSIQEGLKDVTFDLTDNGTKVVIKGSEESVILGRSRVEEWIETFEEKNANLSMRVISVGMLVGPKGETIRGLETENNVKINVAQRDREGGEENSGGSSVIIRGEKGNVEKVKVLIDVIMAQEEERQEQRRKEFGEQQQARREERGEEKKKEGARKRLNKKKRDLLDSSKPLDPGEKGSDWLGLLKSNDGGRVEGEVIVSNNSGDSIEEMLNSPRNGVNVPPPPGLGFTPGSKGKGGRRAMRRRRRRRRRRRGKRTSSVGVGSA</sequence>
<dbReference type="AlphaFoldDB" id="A0A9W7BAP0"/>
<dbReference type="GO" id="GO:0003723">
    <property type="term" value="F:RNA binding"/>
    <property type="evidence" value="ECO:0007669"/>
    <property type="project" value="UniProtKB-UniRule"/>
</dbReference>
<name>A0A9W7BAP0_9STRA</name>
<dbReference type="SUPFAM" id="SSF54791">
    <property type="entry name" value="Eukaryotic type KH-domain (KH-domain type I)"/>
    <property type="match status" value="6"/>
</dbReference>
<dbReference type="Pfam" id="PF00013">
    <property type="entry name" value="KH_1"/>
    <property type="match status" value="7"/>
</dbReference>
<gene>
    <name evidence="5" type="ORF">TL16_g09943</name>
</gene>
<accession>A0A9W7BAP0</accession>
<dbReference type="InterPro" id="IPR036612">
    <property type="entry name" value="KH_dom_type_1_sf"/>
</dbReference>
<evidence type="ECO:0000256" key="1">
    <source>
        <dbReference type="ARBA" id="ARBA00022737"/>
    </source>
</evidence>
<feature type="domain" description="K Homology" evidence="4">
    <location>
        <begin position="755"/>
        <end position="821"/>
    </location>
</feature>
<dbReference type="InterPro" id="IPR004088">
    <property type="entry name" value="KH_dom_type_1"/>
</dbReference>
<feature type="domain" description="K Homology" evidence="4">
    <location>
        <begin position="484"/>
        <end position="550"/>
    </location>
</feature>
<comment type="caution">
    <text evidence="5">The sequence shown here is derived from an EMBL/GenBank/DDBJ whole genome shotgun (WGS) entry which is preliminary data.</text>
</comment>
<feature type="compositionally biased region" description="Basic residues" evidence="3">
    <location>
        <begin position="1236"/>
        <end position="1256"/>
    </location>
</feature>
<evidence type="ECO:0000313" key="6">
    <source>
        <dbReference type="Proteomes" id="UP001162640"/>
    </source>
</evidence>
<feature type="domain" description="K Homology" evidence="4">
    <location>
        <begin position="273"/>
        <end position="340"/>
    </location>
</feature>
<dbReference type="CDD" id="cd00105">
    <property type="entry name" value="KH-I"/>
    <property type="match status" value="3"/>
</dbReference>
<dbReference type="PROSITE" id="PS50084">
    <property type="entry name" value="KH_TYPE_1"/>
    <property type="match status" value="7"/>
</dbReference>
<feature type="domain" description="K Homology" evidence="4">
    <location>
        <begin position="978"/>
        <end position="1044"/>
    </location>
</feature>
<protein>
    <recommendedName>
        <fullName evidence="4">K Homology domain-containing protein</fullName>
    </recommendedName>
</protein>
<proteinExistence type="predicted"/>
<feature type="compositionally biased region" description="Basic and acidic residues" evidence="3">
    <location>
        <begin position="1126"/>
        <end position="1152"/>
    </location>
</feature>
<keyword evidence="1" id="KW-0677">Repeat</keyword>
<evidence type="ECO:0000256" key="3">
    <source>
        <dbReference type="SAM" id="MobiDB-lite"/>
    </source>
</evidence>
<dbReference type="Gene3D" id="3.30.1370.10">
    <property type="entry name" value="K Homology domain, type 1"/>
    <property type="match status" value="6"/>
</dbReference>